<dbReference type="InterPro" id="IPR036390">
    <property type="entry name" value="WH_DNA-bd_sf"/>
</dbReference>
<dbReference type="InterPro" id="IPR039422">
    <property type="entry name" value="MarR/SlyA-like"/>
</dbReference>
<dbReference type="Proteomes" id="UP000696294">
    <property type="component" value="Unassembled WGS sequence"/>
</dbReference>
<dbReference type="SUPFAM" id="SSF46785">
    <property type="entry name" value="Winged helix' DNA-binding domain"/>
    <property type="match status" value="1"/>
</dbReference>
<evidence type="ECO:0000313" key="3">
    <source>
        <dbReference type="Proteomes" id="UP000696294"/>
    </source>
</evidence>
<organism evidence="2 3">
    <name type="scientific">Nonomuraea composti</name>
    <dbReference type="NCBI Taxonomy" id="2720023"/>
    <lineage>
        <taxon>Bacteria</taxon>
        <taxon>Bacillati</taxon>
        <taxon>Actinomycetota</taxon>
        <taxon>Actinomycetes</taxon>
        <taxon>Streptosporangiales</taxon>
        <taxon>Streptosporangiaceae</taxon>
        <taxon>Nonomuraea</taxon>
    </lineage>
</organism>
<gene>
    <name evidence="2" type="ORF">HCN51_27155</name>
</gene>
<reference evidence="2 3" key="1">
    <citation type="submission" date="2020-03" db="EMBL/GenBank/DDBJ databases">
        <title>WGS of actinomycetes isolated from Thailand.</title>
        <authorList>
            <person name="Thawai C."/>
        </authorList>
    </citation>
    <scope>NUCLEOTIDE SEQUENCE [LARGE SCALE GENOMIC DNA]</scope>
    <source>
        <strain evidence="2 3">FMUSA5-5</strain>
    </source>
</reference>
<sequence length="167" mass="17826">MPRHVSSRLYAVASTYPGAGLARFFDDLVRCETRLYNAVGEKLRAEHGIVASQFELLRYLRDHPRSRVADIATNFAAGIGAISKGVDRLEARGWAARLPNPADRRSSLISLTTDGAALVAEAERTFHEHLGELLGPAISAGQVDAVGAALAALRRALESARVGVPVG</sequence>
<name>A0ABX1B5I2_9ACTN</name>
<dbReference type="PRINTS" id="PR00598">
    <property type="entry name" value="HTHMARR"/>
</dbReference>
<dbReference type="PROSITE" id="PS50995">
    <property type="entry name" value="HTH_MARR_2"/>
    <property type="match status" value="1"/>
</dbReference>
<dbReference type="EMBL" id="JAATEP010000020">
    <property type="protein sequence ID" value="NJP93084.1"/>
    <property type="molecule type" value="Genomic_DNA"/>
</dbReference>
<dbReference type="PANTHER" id="PTHR33164:SF94">
    <property type="entry name" value="TRANSCRIPTIONAL REGULATORY PROTEIN-RELATED"/>
    <property type="match status" value="1"/>
</dbReference>
<dbReference type="Pfam" id="PF01047">
    <property type="entry name" value="MarR"/>
    <property type="match status" value="1"/>
</dbReference>
<dbReference type="PANTHER" id="PTHR33164">
    <property type="entry name" value="TRANSCRIPTIONAL REGULATOR, MARR FAMILY"/>
    <property type="match status" value="1"/>
</dbReference>
<evidence type="ECO:0000259" key="1">
    <source>
        <dbReference type="PROSITE" id="PS50995"/>
    </source>
</evidence>
<dbReference type="Gene3D" id="1.10.10.10">
    <property type="entry name" value="Winged helix-like DNA-binding domain superfamily/Winged helix DNA-binding domain"/>
    <property type="match status" value="1"/>
</dbReference>
<feature type="domain" description="HTH marR-type" evidence="1">
    <location>
        <begin position="21"/>
        <end position="155"/>
    </location>
</feature>
<accession>A0ABX1B5I2</accession>
<dbReference type="InterPro" id="IPR000835">
    <property type="entry name" value="HTH_MarR-typ"/>
</dbReference>
<evidence type="ECO:0000313" key="2">
    <source>
        <dbReference type="EMBL" id="NJP93084.1"/>
    </source>
</evidence>
<dbReference type="SMART" id="SM00347">
    <property type="entry name" value="HTH_MARR"/>
    <property type="match status" value="1"/>
</dbReference>
<dbReference type="InterPro" id="IPR036388">
    <property type="entry name" value="WH-like_DNA-bd_sf"/>
</dbReference>
<keyword evidence="3" id="KW-1185">Reference proteome</keyword>
<protein>
    <submittedName>
        <fullName evidence="2">MarR family transcriptional regulator</fullName>
    </submittedName>
</protein>
<proteinExistence type="predicted"/>
<comment type="caution">
    <text evidence="2">The sequence shown here is derived from an EMBL/GenBank/DDBJ whole genome shotgun (WGS) entry which is preliminary data.</text>
</comment>